<dbReference type="KEGG" id="ppsr:I6J18_11735"/>
<evidence type="ECO:0000259" key="2">
    <source>
        <dbReference type="Pfam" id="PF15608"/>
    </source>
</evidence>
<keyword evidence="3" id="KW-0378">Hydrolase</keyword>
<sequence>MGSYPAEDVTFLLKDLSDVMEERGTEDREEAIQSGVHYSEMLPIEYKPTPEYMEVYHQSLEEYAGKLAIAVGVVAEEIVSKKGRDIVLVSLARAGTPIGILIKKYLSFAFQLNVPHYSVSIIRGKGLDEQAMRYILEDHPDKEIQFIDGWTGKGAITHELTKACKLLNEKYGVTVDDSLAVLADPGYCVDIYGTREDFLIPSACLNSTVSGLVSRTVHNTKFIKPDDFHGAKYYQHLEGEDVSNDFIQRVISEFPKKEQGIKEQLHKIRSEHTEPSWIGLENIKQIQQEFSIPDINHIKPGVGETTRVLLRRVPWKILVQDKNDPRLKHIMLLAKDRSVPIEEYKNMSYTCCGLIKTIRS</sequence>
<organism evidence="3 4">
    <name type="scientific">Peribacillus psychrosaccharolyticus</name>
    <name type="common">Bacillus psychrosaccharolyticus</name>
    <dbReference type="NCBI Taxonomy" id="1407"/>
    <lineage>
        <taxon>Bacteria</taxon>
        <taxon>Bacillati</taxon>
        <taxon>Bacillota</taxon>
        <taxon>Bacilli</taxon>
        <taxon>Bacillales</taxon>
        <taxon>Bacillaceae</taxon>
        <taxon>Peribacillus</taxon>
    </lineage>
</organism>
<feature type="domain" description="Cysteine protease StiP N-terminal" evidence="1">
    <location>
        <begin position="2"/>
        <end position="250"/>
    </location>
</feature>
<feature type="domain" description="PELOTA RNA-binding" evidence="2">
    <location>
        <begin position="277"/>
        <end position="356"/>
    </location>
</feature>
<reference evidence="3 4" key="1">
    <citation type="submission" date="2021-01" db="EMBL/GenBank/DDBJ databases">
        <title>FDA dAtabase for Regulatory Grade micrObial Sequences (FDA-ARGOS): Supporting development and validation of Infectious Disease Dx tests.</title>
        <authorList>
            <person name="Nelson B."/>
            <person name="Plummer A."/>
            <person name="Tallon L."/>
            <person name="Sadzewicz L."/>
            <person name="Zhao X."/>
            <person name="Boylan J."/>
            <person name="Ott S."/>
            <person name="Bowen H."/>
            <person name="Vavikolanu K."/>
            <person name="Mehta A."/>
            <person name="Aluvathingal J."/>
            <person name="Nadendla S."/>
            <person name="Myers T."/>
            <person name="Yan Y."/>
            <person name="Sichtig H."/>
        </authorList>
    </citation>
    <scope>NUCLEOTIDE SEQUENCE [LARGE SCALE GENOMIC DNA]</scope>
    <source>
        <strain evidence="3 4">FDAARGOS_1161</strain>
    </source>
</reference>
<gene>
    <name evidence="3" type="ORF">I6J18_11735</name>
</gene>
<protein>
    <submittedName>
        <fullName evidence="3">Cysteine protease StiP family protein</fullName>
    </submittedName>
</protein>
<proteinExistence type="predicted"/>
<dbReference type="AlphaFoldDB" id="A0A974NRF9"/>
<dbReference type="InterPro" id="IPR028157">
    <property type="entry name" value="PELOTA_dom"/>
</dbReference>
<dbReference type="Pfam" id="PF15608">
    <property type="entry name" value="PELOTA_1"/>
    <property type="match status" value="1"/>
</dbReference>
<name>A0A974NRF9_PERPY</name>
<keyword evidence="4" id="KW-1185">Reference proteome</keyword>
<dbReference type="PIRSF" id="PIRSF020979">
    <property type="entry name" value="UCP020979"/>
    <property type="match status" value="1"/>
</dbReference>
<keyword evidence="3" id="KW-0645">Protease</keyword>
<dbReference type="InterPro" id="IPR011215">
    <property type="entry name" value="StiP_N"/>
</dbReference>
<evidence type="ECO:0000313" key="3">
    <source>
        <dbReference type="EMBL" id="QQT02642.1"/>
    </source>
</evidence>
<evidence type="ECO:0000313" key="4">
    <source>
        <dbReference type="Proteomes" id="UP000595254"/>
    </source>
</evidence>
<dbReference type="GO" id="GO:0008233">
    <property type="term" value="F:peptidase activity"/>
    <property type="evidence" value="ECO:0007669"/>
    <property type="project" value="UniProtKB-KW"/>
</dbReference>
<dbReference type="InterPro" id="IPR048336">
    <property type="entry name" value="StiP-like"/>
</dbReference>
<dbReference type="GO" id="GO:0006508">
    <property type="term" value="P:proteolysis"/>
    <property type="evidence" value="ECO:0007669"/>
    <property type="project" value="UniProtKB-KW"/>
</dbReference>
<dbReference type="EMBL" id="CP068053">
    <property type="protein sequence ID" value="QQT02642.1"/>
    <property type="molecule type" value="Genomic_DNA"/>
</dbReference>
<evidence type="ECO:0000259" key="1">
    <source>
        <dbReference type="Pfam" id="PF11202"/>
    </source>
</evidence>
<dbReference type="Pfam" id="PF11202">
    <property type="entry name" value="StiP"/>
    <property type="match status" value="1"/>
</dbReference>
<dbReference type="Proteomes" id="UP000595254">
    <property type="component" value="Chromosome"/>
</dbReference>
<accession>A0A974NRF9</accession>